<dbReference type="Gene3D" id="3.90.550.10">
    <property type="entry name" value="Spore Coat Polysaccharide Biosynthesis Protein SpsA, Chain A"/>
    <property type="match status" value="1"/>
</dbReference>
<proteinExistence type="predicted"/>
<keyword evidence="2 4" id="KW-0808">Transferase</keyword>
<evidence type="ECO:0000256" key="1">
    <source>
        <dbReference type="ARBA" id="ARBA00022676"/>
    </source>
</evidence>
<dbReference type="InterPro" id="IPR001173">
    <property type="entry name" value="Glyco_trans_2-like"/>
</dbReference>
<protein>
    <submittedName>
        <fullName evidence="4">Glycosyltransferase</fullName>
    </submittedName>
</protein>
<dbReference type="EMBL" id="VTOZ01000011">
    <property type="protein sequence ID" value="TYZ28986.1"/>
    <property type="molecule type" value="Genomic_DNA"/>
</dbReference>
<dbReference type="InterPro" id="IPR029044">
    <property type="entry name" value="Nucleotide-diphossugar_trans"/>
</dbReference>
<comment type="caution">
    <text evidence="4">The sequence shown here is derived from an EMBL/GenBank/DDBJ whole genome shotgun (WGS) entry which is preliminary data.</text>
</comment>
<keyword evidence="5" id="KW-1185">Reference proteome</keyword>
<dbReference type="SUPFAM" id="SSF53448">
    <property type="entry name" value="Nucleotide-diphospho-sugar transferases"/>
    <property type="match status" value="1"/>
</dbReference>
<evidence type="ECO:0000313" key="5">
    <source>
        <dbReference type="Proteomes" id="UP000322783"/>
    </source>
</evidence>
<dbReference type="Pfam" id="PF00535">
    <property type="entry name" value="Glycos_transf_2"/>
    <property type="match status" value="1"/>
</dbReference>
<reference evidence="4 5" key="1">
    <citation type="submission" date="2019-08" db="EMBL/GenBank/DDBJ databases">
        <title>Selenomonas sp. mPRGC5 and Selenomonas sp. mPRGC8 isolated from ruminal fluid of dairy goat (Capra hircus).</title>
        <authorList>
            <person name="Poothong S."/>
            <person name="Nuengjamnong C."/>
            <person name="Tanasupawat S."/>
        </authorList>
    </citation>
    <scope>NUCLEOTIDE SEQUENCE [LARGE SCALE GENOMIC DNA]</scope>
    <source>
        <strain evidence="5">mPRGC8</strain>
    </source>
</reference>
<dbReference type="Proteomes" id="UP000322783">
    <property type="component" value="Unassembled WGS sequence"/>
</dbReference>
<gene>
    <name evidence="4" type="ORF">FZ041_06670</name>
</gene>
<dbReference type="PANTHER" id="PTHR22916">
    <property type="entry name" value="GLYCOSYLTRANSFERASE"/>
    <property type="match status" value="1"/>
</dbReference>
<keyword evidence="1" id="KW-0328">Glycosyltransferase</keyword>
<accession>A0A5D6WLM2</accession>
<evidence type="ECO:0000256" key="2">
    <source>
        <dbReference type="ARBA" id="ARBA00022679"/>
    </source>
</evidence>
<dbReference type="AlphaFoldDB" id="A0A5D6WLM2"/>
<feature type="domain" description="Glycosyltransferase 2-like" evidence="3">
    <location>
        <begin position="9"/>
        <end position="182"/>
    </location>
</feature>
<dbReference type="CDD" id="cd00761">
    <property type="entry name" value="Glyco_tranf_GTA_type"/>
    <property type="match status" value="1"/>
</dbReference>
<organism evidence="4 5">
    <name type="scientific">Selenomonas caprae</name>
    <dbReference type="NCBI Taxonomy" id="2606905"/>
    <lineage>
        <taxon>Bacteria</taxon>
        <taxon>Bacillati</taxon>
        <taxon>Bacillota</taxon>
        <taxon>Negativicutes</taxon>
        <taxon>Selenomonadales</taxon>
        <taxon>Selenomonadaceae</taxon>
        <taxon>Selenomonas</taxon>
    </lineage>
</organism>
<dbReference type="GO" id="GO:0016757">
    <property type="term" value="F:glycosyltransferase activity"/>
    <property type="evidence" value="ECO:0007669"/>
    <property type="project" value="UniProtKB-KW"/>
</dbReference>
<evidence type="ECO:0000313" key="4">
    <source>
        <dbReference type="EMBL" id="TYZ28986.1"/>
    </source>
</evidence>
<evidence type="ECO:0000259" key="3">
    <source>
        <dbReference type="Pfam" id="PF00535"/>
    </source>
</evidence>
<sequence>MKMKCPSISVIVPVYNCERYIQACLQSLLAQTLQNFELIVVDDASTDRSGEICAAMATTDSRIRLVQLQENSGAGMARNRGMETATGRFLTFVDGDDVVEPEYLKTLYAQAILHNADVVSGGSQEYRLQKDGSYLLYDLVRLTDSVWIMPENVLLRIEAMLENRTNVASWGKLYRRELIEKYQLHFDDMPNFEDCLFNFLCLYYAKRYVFISATDYHYHVREQSLSRGQDLSKIKQYWLSGIKTLLACEQWMAGMELFQQNPELKQRIKAYFFGIFLKRHMLPVSKCYSLEQINQEIGPYCQEYFKEQQDFVMLLLDYCVMQQYQLKDEEE</sequence>
<dbReference type="PANTHER" id="PTHR22916:SF51">
    <property type="entry name" value="GLYCOSYLTRANSFERASE EPSH-RELATED"/>
    <property type="match status" value="1"/>
</dbReference>
<name>A0A5D6WLM2_9FIRM</name>